<dbReference type="Proteomes" id="UP000784294">
    <property type="component" value="Unassembled WGS sequence"/>
</dbReference>
<comment type="caution">
    <text evidence="1">The sequence shown here is derived from an EMBL/GenBank/DDBJ whole genome shotgun (WGS) entry which is preliminary data.</text>
</comment>
<name>A0A448X652_9PLAT</name>
<evidence type="ECO:0000313" key="1">
    <source>
        <dbReference type="EMBL" id="VEL29112.1"/>
    </source>
</evidence>
<sequence length="159" mass="17493">MAFSEAPVVATTDNLNQLTSWHRRTIQPRNIRPTLTSQLARSFEGDLAILTACICCPVDDTGAPRRPHTQSTSISHSSASSSFYSSALQTTTSLLPGLLQRRQPYAEKSSTSVCLCALSAVRAKRELLHTKQMVSKAVWQTLNQTYTPIKSELSQLTLN</sequence>
<reference evidence="1" key="1">
    <citation type="submission" date="2018-11" db="EMBL/GenBank/DDBJ databases">
        <authorList>
            <consortium name="Pathogen Informatics"/>
        </authorList>
    </citation>
    <scope>NUCLEOTIDE SEQUENCE</scope>
</reference>
<proteinExistence type="predicted"/>
<dbReference type="AlphaFoldDB" id="A0A448X652"/>
<accession>A0A448X652</accession>
<dbReference type="EMBL" id="CAAALY010100462">
    <property type="protein sequence ID" value="VEL29112.1"/>
    <property type="molecule type" value="Genomic_DNA"/>
</dbReference>
<organism evidence="1 2">
    <name type="scientific">Protopolystoma xenopodis</name>
    <dbReference type="NCBI Taxonomy" id="117903"/>
    <lineage>
        <taxon>Eukaryota</taxon>
        <taxon>Metazoa</taxon>
        <taxon>Spiralia</taxon>
        <taxon>Lophotrochozoa</taxon>
        <taxon>Platyhelminthes</taxon>
        <taxon>Monogenea</taxon>
        <taxon>Polyopisthocotylea</taxon>
        <taxon>Polystomatidea</taxon>
        <taxon>Polystomatidae</taxon>
        <taxon>Protopolystoma</taxon>
    </lineage>
</organism>
<protein>
    <submittedName>
        <fullName evidence="1">Uncharacterized protein</fullName>
    </submittedName>
</protein>
<keyword evidence="2" id="KW-1185">Reference proteome</keyword>
<evidence type="ECO:0000313" key="2">
    <source>
        <dbReference type="Proteomes" id="UP000784294"/>
    </source>
</evidence>
<gene>
    <name evidence="1" type="ORF">PXEA_LOCUS22552</name>
</gene>